<dbReference type="Gene3D" id="1.10.1300.10">
    <property type="entry name" value="3'5'-cyclic nucleotide phosphodiesterase, catalytic domain"/>
    <property type="match status" value="1"/>
</dbReference>
<feature type="active site" description="Proton donor" evidence="3">
    <location>
        <position position="110"/>
    </location>
</feature>
<keyword evidence="2" id="KW-0378">Hydrolase</keyword>
<feature type="chain" id="PRO_5032789991" evidence="5">
    <location>
        <begin position="30"/>
        <end position="384"/>
    </location>
</feature>
<evidence type="ECO:0000256" key="4">
    <source>
        <dbReference type="PIRSR" id="PIRSR623088-3"/>
    </source>
</evidence>
<feature type="binding site" evidence="4">
    <location>
        <position position="150"/>
    </location>
    <ligand>
        <name>Zn(2+)</name>
        <dbReference type="ChEBI" id="CHEBI:29105"/>
        <label>1</label>
    </ligand>
</feature>
<name>A0A812V6S4_9DINO</name>
<dbReference type="PROSITE" id="PS51845">
    <property type="entry name" value="PDEASE_I_2"/>
    <property type="match status" value="1"/>
</dbReference>
<evidence type="ECO:0000313" key="8">
    <source>
        <dbReference type="Proteomes" id="UP000604046"/>
    </source>
</evidence>
<evidence type="ECO:0000259" key="6">
    <source>
        <dbReference type="PROSITE" id="PS51845"/>
    </source>
</evidence>
<protein>
    <submittedName>
        <fullName evidence="7">PDE7A protein</fullName>
    </submittedName>
</protein>
<feature type="binding site" evidence="4">
    <location>
        <position position="262"/>
    </location>
    <ligand>
        <name>Zn(2+)</name>
        <dbReference type="ChEBI" id="CHEBI:29105"/>
        <label>1</label>
    </ligand>
</feature>
<accession>A0A812V6S4</accession>
<dbReference type="GO" id="GO:0007165">
    <property type="term" value="P:signal transduction"/>
    <property type="evidence" value="ECO:0007669"/>
    <property type="project" value="InterPro"/>
</dbReference>
<dbReference type="OrthoDB" id="432756at2759"/>
<feature type="binding site" evidence="4">
    <location>
        <position position="151"/>
    </location>
    <ligand>
        <name>Zn(2+)</name>
        <dbReference type="ChEBI" id="CHEBI:29105"/>
        <label>1</label>
    </ligand>
</feature>
<evidence type="ECO:0000313" key="7">
    <source>
        <dbReference type="EMBL" id="CAE7604830.1"/>
    </source>
</evidence>
<dbReference type="PANTHER" id="PTHR11347">
    <property type="entry name" value="CYCLIC NUCLEOTIDE PHOSPHODIESTERASE"/>
    <property type="match status" value="1"/>
</dbReference>
<dbReference type="AlphaFoldDB" id="A0A812V6S4"/>
<organism evidence="7 8">
    <name type="scientific">Symbiodinium natans</name>
    <dbReference type="NCBI Taxonomy" id="878477"/>
    <lineage>
        <taxon>Eukaryota</taxon>
        <taxon>Sar</taxon>
        <taxon>Alveolata</taxon>
        <taxon>Dinophyceae</taxon>
        <taxon>Suessiales</taxon>
        <taxon>Symbiodiniaceae</taxon>
        <taxon>Symbiodinium</taxon>
    </lineage>
</organism>
<feature type="signal peptide" evidence="5">
    <location>
        <begin position="1"/>
        <end position="29"/>
    </location>
</feature>
<dbReference type="InterPro" id="IPR023088">
    <property type="entry name" value="PDEase"/>
</dbReference>
<dbReference type="InterPro" id="IPR036971">
    <property type="entry name" value="PDEase_catalytic_dom_sf"/>
</dbReference>
<keyword evidence="5" id="KW-0732">Signal</keyword>
<evidence type="ECO:0000256" key="3">
    <source>
        <dbReference type="PIRSR" id="PIRSR623088-1"/>
    </source>
</evidence>
<dbReference type="InterPro" id="IPR003607">
    <property type="entry name" value="HD/PDEase_dom"/>
</dbReference>
<dbReference type="Proteomes" id="UP000604046">
    <property type="component" value="Unassembled WGS sequence"/>
</dbReference>
<sequence length="384" mass="41601">MRRGQQRRAPHATAVVLICILLVADYSHGFLQGQGRASAPRRVACKASRDAAAASYGFDALSLSSTERLHVLSALAERLEVAEALKVPASGLQAYLEDCLQAMPPSNPYHGPSHVVDILQFLVTLLEETGLDRVLTPEFRAVLFLAGAAHDVDHTGTTNAFLVSLGHTYVEEAEDGVGPMESHSAQRAAALLEERLHLPRSKLRDAVKATIHGTDLARHQQIVDAFQDEMEAALTEEAVDAFFSPQSAQGQLLLQLLLKAGDVSNPTRPLATAKAWNQQVYQEFYAEGDQVLSAGGKPNPLHDRRTNSIPKSSVGFINWVKSIFTMLKEFLVRCRKVGVSGLRPEGLDAVLARLDENAASFAKEAAMLEAADASNKVSEIHSGR</sequence>
<dbReference type="Pfam" id="PF00233">
    <property type="entry name" value="PDEase_I"/>
    <property type="match status" value="1"/>
</dbReference>
<dbReference type="PROSITE" id="PS00126">
    <property type="entry name" value="PDEASE_I_1"/>
    <property type="match status" value="1"/>
</dbReference>
<dbReference type="PRINTS" id="PR00387">
    <property type="entry name" value="PDIESTERASE1"/>
</dbReference>
<reference evidence="7" key="1">
    <citation type="submission" date="2021-02" db="EMBL/GenBank/DDBJ databases">
        <authorList>
            <person name="Dougan E. K."/>
            <person name="Rhodes N."/>
            <person name="Thang M."/>
            <person name="Chan C."/>
        </authorList>
    </citation>
    <scope>NUCLEOTIDE SEQUENCE</scope>
</reference>
<keyword evidence="8" id="KW-1185">Reference proteome</keyword>
<feature type="binding site" evidence="4">
    <location>
        <position position="114"/>
    </location>
    <ligand>
        <name>Zn(2+)</name>
        <dbReference type="ChEBI" id="CHEBI:29105"/>
        <label>1</label>
    </ligand>
</feature>
<gene>
    <name evidence="7" type="primary">PDE7A</name>
    <name evidence="7" type="ORF">SNAT2548_LOCUS34400</name>
</gene>
<evidence type="ECO:0000256" key="1">
    <source>
        <dbReference type="ARBA" id="ARBA00022723"/>
    </source>
</evidence>
<dbReference type="SMART" id="SM00471">
    <property type="entry name" value="HDc"/>
    <property type="match status" value="1"/>
</dbReference>
<dbReference type="GO" id="GO:0004114">
    <property type="term" value="F:3',5'-cyclic-nucleotide phosphodiesterase activity"/>
    <property type="evidence" value="ECO:0007669"/>
    <property type="project" value="InterPro"/>
</dbReference>
<keyword evidence="1 4" id="KW-0479">Metal-binding</keyword>
<evidence type="ECO:0000256" key="2">
    <source>
        <dbReference type="ARBA" id="ARBA00022801"/>
    </source>
</evidence>
<dbReference type="EMBL" id="CAJNDS010002806">
    <property type="protein sequence ID" value="CAE7604830.1"/>
    <property type="molecule type" value="Genomic_DNA"/>
</dbReference>
<proteinExistence type="predicted"/>
<dbReference type="InterPro" id="IPR002073">
    <property type="entry name" value="PDEase_catalytic_dom"/>
</dbReference>
<feature type="binding site" evidence="4">
    <location>
        <position position="151"/>
    </location>
    <ligand>
        <name>Zn(2+)</name>
        <dbReference type="ChEBI" id="CHEBI:29105"/>
        <label>2</label>
    </ligand>
</feature>
<evidence type="ECO:0000256" key="5">
    <source>
        <dbReference type="SAM" id="SignalP"/>
    </source>
</evidence>
<dbReference type="InterPro" id="IPR023174">
    <property type="entry name" value="PDEase_CS"/>
</dbReference>
<feature type="domain" description="PDEase" evidence="6">
    <location>
        <begin position="5"/>
        <end position="368"/>
    </location>
</feature>
<dbReference type="GO" id="GO:0046872">
    <property type="term" value="F:metal ion binding"/>
    <property type="evidence" value="ECO:0007669"/>
    <property type="project" value="UniProtKB-KW"/>
</dbReference>
<comment type="caution">
    <text evidence="7">The sequence shown here is derived from an EMBL/GenBank/DDBJ whole genome shotgun (WGS) entry which is preliminary data.</text>
</comment>
<dbReference type="SUPFAM" id="SSF109604">
    <property type="entry name" value="HD-domain/PDEase-like"/>
    <property type="match status" value="1"/>
</dbReference>